<feature type="compositionally biased region" description="Basic and acidic residues" evidence="5">
    <location>
        <begin position="553"/>
        <end position="621"/>
    </location>
</feature>
<evidence type="ECO:0000256" key="4">
    <source>
        <dbReference type="ARBA" id="ARBA00023186"/>
    </source>
</evidence>
<dbReference type="Gene3D" id="2.60.34.10">
    <property type="entry name" value="Substrate Binding Domain Of DNAk, Chain A, domain 1"/>
    <property type="match status" value="1"/>
</dbReference>
<feature type="signal peptide" evidence="6">
    <location>
        <begin position="1"/>
        <end position="19"/>
    </location>
</feature>
<keyword evidence="3" id="KW-0067">ATP-binding</keyword>
<dbReference type="GO" id="GO:0030968">
    <property type="term" value="P:endoplasmic reticulum unfolded protein response"/>
    <property type="evidence" value="ECO:0007669"/>
    <property type="project" value="TreeGrafter"/>
</dbReference>
<dbReference type="SUPFAM" id="SSF100920">
    <property type="entry name" value="Heat shock protein 70kD (HSP70), peptide-binding domain"/>
    <property type="match status" value="1"/>
</dbReference>
<dbReference type="Proteomes" id="UP000193642">
    <property type="component" value="Unassembled WGS sequence"/>
</dbReference>
<dbReference type="AlphaFoldDB" id="A0A1Y2B3M2"/>
<dbReference type="GO" id="GO:0140662">
    <property type="term" value="F:ATP-dependent protein folding chaperone"/>
    <property type="evidence" value="ECO:0007669"/>
    <property type="project" value="InterPro"/>
</dbReference>
<dbReference type="InterPro" id="IPR043129">
    <property type="entry name" value="ATPase_NBD"/>
</dbReference>
<feature type="compositionally biased region" description="Low complexity" evidence="5">
    <location>
        <begin position="851"/>
        <end position="872"/>
    </location>
</feature>
<dbReference type="PANTHER" id="PTHR45639">
    <property type="entry name" value="HSC70CB, ISOFORM G-RELATED"/>
    <property type="match status" value="1"/>
</dbReference>
<evidence type="ECO:0000256" key="5">
    <source>
        <dbReference type="SAM" id="MobiDB-lite"/>
    </source>
</evidence>
<name>A0A1Y2B3M2_9FUNG</name>
<protein>
    <submittedName>
        <fullName evidence="7">HSP70-domain-containing protein</fullName>
    </submittedName>
</protein>
<dbReference type="Gene3D" id="3.90.640.10">
    <property type="entry name" value="Actin, Chain A, domain 4"/>
    <property type="match status" value="1"/>
</dbReference>
<dbReference type="GO" id="GO:0005524">
    <property type="term" value="F:ATP binding"/>
    <property type="evidence" value="ECO:0007669"/>
    <property type="project" value="UniProtKB-KW"/>
</dbReference>
<dbReference type="STRING" id="329046.A0A1Y2B3M2"/>
<dbReference type="PRINTS" id="PR00301">
    <property type="entry name" value="HEATSHOCK70"/>
</dbReference>
<evidence type="ECO:0000313" key="7">
    <source>
        <dbReference type="EMBL" id="ORY29428.1"/>
    </source>
</evidence>
<dbReference type="OrthoDB" id="10262720at2759"/>
<keyword evidence="2" id="KW-0256">Endoplasmic reticulum</keyword>
<dbReference type="FunFam" id="3.90.640.10:FF:000004">
    <property type="entry name" value="Heat shock 70 kDa protein 4"/>
    <property type="match status" value="1"/>
</dbReference>
<dbReference type="SUPFAM" id="SSF53067">
    <property type="entry name" value="Actin-like ATPase domain"/>
    <property type="match status" value="2"/>
</dbReference>
<comment type="caution">
    <text evidence="7">The sequence shown here is derived from an EMBL/GenBank/DDBJ whole genome shotgun (WGS) entry which is preliminary data.</text>
</comment>
<feature type="region of interest" description="Disordered" evidence="5">
    <location>
        <begin position="553"/>
        <end position="624"/>
    </location>
</feature>
<dbReference type="InterPro" id="IPR013126">
    <property type="entry name" value="Hsp_70_fam"/>
</dbReference>
<dbReference type="GO" id="GO:0034663">
    <property type="term" value="C:endoplasmic reticulum chaperone complex"/>
    <property type="evidence" value="ECO:0007669"/>
    <property type="project" value="TreeGrafter"/>
</dbReference>
<feature type="region of interest" description="Disordered" evidence="5">
    <location>
        <begin position="846"/>
        <end position="927"/>
    </location>
</feature>
<evidence type="ECO:0000256" key="2">
    <source>
        <dbReference type="ARBA" id="ARBA00022824"/>
    </source>
</evidence>
<keyword evidence="6" id="KW-0732">Signal</keyword>
<dbReference type="CDD" id="cd10230">
    <property type="entry name" value="ASKHA_NBD_HSP70_HYOU1"/>
    <property type="match status" value="1"/>
</dbReference>
<keyword evidence="4" id="KW-0143">Chaperone</keyword>
<keyword evidence="8" id="KW-1185">Reference proteome</keyword>
<feature type="chain" id="PRO_5013118838" evidence="6">
    <location>
        <begin position="20"/>
        <end position="927"/>
    </location>
</feature>
<keyword evidence="1" id="KW-0547">Nucleotide-binding</keyword>
<reference evidence="7 8" key="1">
    <citation type="submission" date="2016-07" db="EMBL/GenBank/DDBJ databases">
        <title>Pervasive Adenine N6-methylation of Active Genes in Fungi.</title>
        <authorList>
            <consortium name="DOE Joint Genome Institute"/>
            <person name="Mondo S.J."/>
            <person name="Dannebaum R.O."/>
            <person name="Kuo R.C."/>
            <person name="Labutti K."/>
            <person name="Haridas S."/>
            <person name="Kuo A."/>
            <person name="Salamov A."/>
            <person name="Ahrendt S.R."/>
            <person name="Lipzen A."/>
            <person name="Sullivan W."/>
            <person name="Andreopoulos W.B."/>
            <person name="Clum A."/>
            <person name="Lindquist E."/>
            <person name="Daum C."/>
            <person name="Ramamoorthy G.K."/>
            <person name="Gryganskyi A."/>
            <person name="Culley D."/>
            <person name="Magnuson J.K."/>
            <person name="James T.Y."/>
            <person name="O'Malley M.A."/>
            <person name="Stajich J.E."/>
            <person name="Spatafora J.W."/>
            <person name="Visel A."/>
            <person name="Grigoriev I.V."/>
        </authorList>
    </citation>
    <scope>NUCLEOTIDE SEQUENCE [LARGE SCALE GENOMIC DNA]</scope>
    <source>
        <strain evidence="7 8">JEL800</strain>
    </source>
</reference>
<dbReference type="InterPro" id="IPR029048">
    <property type="entry name" value="HSP70_C_sf"/>
</dbReference>
<dbReference type="InterPro" id="IPR029047">
    <property type="entry name" value="HSP70_peptide-bd_sf"/>
</dbReference>
<accession>A0A1Y2B3M2</accession>
<evidence type="ECO:0000313" key="8">
    <source>
        <dbReference type="Proteomes" id="UP000193642"/>
    </source>
</evidence>
<dbReference type="EMBL" id="MCGO01000088">
    <property type="protein sequence ID" value="ORY29428.1"/>
    <property type="molecule type" value="Genomic_DNA"/>
</dbReference>
<sequence>MRFDLTVLCLALLHPIVQASVIGIDFGSEWFKVSIVKTGVPLDIVLNRESKRKTESLVTIRDGIRYFGTDAAGLSTRFPESTYPFVKNLIGLQYNDPIAVEYRSWYSNNMVPEPLRNTCAFKLSGDVVYTVEEILAMQLAHAKRQAEISGGESISGAVITVPPYYNHYERQAVLDAAEIANLRVLQLMNDGTAVALNYAMTRPPLNGTAQHHLFFDMGAGSTVATLVKFTSTKVKKLQIPTLEILSTGFDKKLGGKAIDVKLQKHLAKLFMTSEKGAKAKEPVINNARSMAKLLKEANRVKQILSANTETMASVEGLHEEIDFRVKVTRAELEGLCGDYFKKLAEPIKAVLKEANLPLAKLDSLILVGGAVRIPAVQAVLKELVGESKIAQNVNQDEANVLGAGFRAAGISKQFRVREIKIKDASSVPIEIVYNLESQDGSAGKLTTTPLFPKNTTLPSKKLMNFKRTTDFDFSLKYKDASSPILSAKVSGLADAIAKHKDTAVDGFTKVQAQIELTDSGVLDVEHATVTFELKQEEKKGGSIAENVMNFFGGKKDKKEGEKKEDEKKAEEAAGEKDAKKDEKSDEKKEEKKDEKKDDKKDAKKDTKKDTKKNATESESKKITTSKVKLTVDIKYETLPPLTKEVKDAAKSRFAKMDDEDAARRAREEAFNNLEAFIYSSQAFLESEVLPSVSTEEQREALSLKVASAQEWLDEDGYDAPTEDLRKKLNEVKEIRAPMSFRVKELEARPKAVADYRITLTQVQAYVDAIRANNTLEDNAIFGLYEDKEFVTGLNKIKEFKDWIEEKEEAQSKVAAYETPAFKSRDVEAKKEDMVTSIVKLFSKVPKKPVKPKTTTTTPASGKASATTAGEGATETDKPVSEEKPASENSGEGASEETEKDAPVGSEEDSETGETKDAKEDGEGHDEL</sequence>
<feature type="compositionally biased region" description="Basic and acidic residues" evidence="5">
    <location>
        <begin position="912"/>
        <end position="927"/>
    </location>
</feature>
<dbReference type="Pfam" id="PF00012">
    <property type="entry name" value="HSP70"/>
    <property type="match status" value="1"/>
</dbReference>
<dbReference type="PANTHER" id="PTHR45639:SF3">
    <property type="entry name" value="HYPOXIA UP-REGULATED PROTEIN 1"/>
    <property type="match status" value="1"/>
</dbReference>
<dbReference type="Gene3D" id="3.30.420.40">
    <property type="match status" value="2"/>
</dbReference>
<feature type="compositionally biased region" description="Basic and acidic residues" evidence="5">
    <location>
        <begin position="874"/>
        <end position="885"/>
    </location>
</feature>
<evidence type="ECO:0000256" key="1">
    <source>
        <dbReference type="ARBA" id="ARBA00022741"/>
    </source>
</evidence>
<proteinExistence type="predicted"/>
<evidence type="ECO:0000256" key="6">
    <source>
        <dbReference type="SAM" id="SignalP"/>
    </source>
</evidence>
<dbReference type="Gene3D" id="3.30.30.30">
    <property type="match status" value="1"/>
</dbReference>
<dbReference type="Gene3D" id="1.20.1270.10">
    <property type="match status" value="1"/>
</dbReference>
<organism evidence="7 8">
    <name type="scientific">Rhizoclosmatium globosum</name>
    <dbReference type="NCBI Taxonomy" id="329046"/>
    <lineage>
        <taxon>Eukaryota</taxon>
        <taxon>Fungi</taxon>
        <taxon>Fungi incertae sedis</taxon>
        <taxon>Chytridiomycota</taxon>
        <taxon>Chytridiomycota incertae sedis</taxon>
        <taxon>Chytridiomycetes</taxon>
        <taxon>Chytridiales</taxon>
        <taxon>Chytriomycetaceae</taxon>
        <taxon>Rhizoclosmatium</taxon>
    </lineage>
</organism>
<gene>
    <name evidence="7" type="ORF">BCR33DRAFT_685703</name>
</gene>
<evidence type="ECO:0000256" key="3">
    <source>
        <dbReference type="ARBA" id="ARBA00022840"/>
    </source>
</evidence>
<dbReference type="SUPFAM" id="SSF100934">
    <property type="entry name" value="Heat shock protein 70kD (HSP70), C-terminal subdomain"/>
    <property type="match status" value="1"/>
</dbReference>